<proteinExistence type="predicted"/>
<evidence type="ECO:0000313" key="2">
    <source>
        <dbReference type="Proteomes" id="UP000238479"/>
    </source>
</evidence>
<organism evidence="1 2">
    <name type="scientific">Rosa chinensis</name>
    <name type="common">China rose</name>
    <dbReference type="NCBI Taxonomy" id="74649"/>
    <lineage>
        <taxon>Eukaryota</taxon>
        <taxon>Viridiplantae</taxon>
        <taxon>Streptophyta</taxon>
        <taxon>Embryophyta</taxon>
        <taxon>Tracheophyta</taxon>
        <taxon>Spermatophyta</taxon>
        <taxon>Magnoliopsida</taxon>
        <taxon>eudicotyledons</taxon>
        <taxon>Gunneridae</taxon>
        <taxon>Pentapetalae</taxon>
        <taxon>rosids</taxon>
        <taxon>fabids</taxon>
        <taxon>Rosales</taxon>
        <taxon>Rosaceae</taxon>
        <taxon>Rosoideae</taxon>
        <taxon>Rosoideae incertae sedis</taxon>
        <taxon>Rosa</taxon>
    </lineage>
</organism>
<dbReference type="AlphaFoldDB" id="A0A2P6Q495"/>
<sequence>MSGLSKVLALSKEVLGLSRGVPMAFSEKADAVVEAAWLASLAYFAYNTAPLYYEAFKLKFQLHRLTQEQKRQAFRPKST</sequence>
<dbReference type="EMBL" id="PDCK01000043">
    <property type="protein sequence ID" value="PRQ29007.1"/>
    <property type="molecule type" value="Genomic_DNA"/>
</dbReference>
<gene>
    <name evidence="1" type="ORF">RchiOBHm_Chr5g0009161</name>
</gene>
<dbReference type="Proteomes" id="UP000238479">
    <property type="component" value="Chromosome 5"/>
</dbReference>
<accession>A0A2P6Q495</accession>
<name>A0A2P6Q495_ROSCH</name>
<reference evidence="1 2" key="1">
    <citation type="journal article" date="2018" name="Nat. Genet.">
        <title>The Rosa genome provides new insights in the design of modern roses.</title>
        <authorList>
            <person name="Bendahmane M."/>
        </authorList>
    </citation>
    <scope>NUCLEOTIDE SEQUENCE [LARGE SCALE GENOMIC DNA]</scope>
    <source>
        <strain evidence="2">cv. Old Blush</strain>
    </source>
</reference>
<keyword evidence="2" id="KW-1185">Reference proteome</keyword>
<protein>
    <submittedName>
        <fullName evidence="1">Uncharacterized protein</fullName>
    </submittedName>
</protein>
<dbReference type="Gramene" id="PRQ29007">
    <property type="protein sequence ID" value="PRQ29007"/>
    <property type="gene ID" value="RchiOBHm_Chr5g0009161"/>
</dbReference>
<evidence type="ECO:0000313" key="1">
    <source>
        <dbReference type="EMBL" id="PRQ29007.1"/>
    </source>
</evidence>
<comment type="caution">
    <text evidence="1">The sequence shown here is derived from an EMBL/GenBank/DDBJ whole genome shotgun (WGS) entry which is preliminary data.</text>
</comment>